<evidence type="ECO:0000256" key="1">
    <source>
        <dbReference type="SAM" id="MobiDB-lite"/>
    </source>
</evidence>
<reference evidence="3" key="1">
    <citation type="journal article" date="2013" name="Science">
        <title>Comparative analysis of bat genomes provides insight into the evolution of flight and immunity.</title>
        <authorList>
            <person name="Zhang G."/>
            <person name="Cowled C."/>
            <person name="Shi Z."/>
            <person name="Huang Z."/>
            <person name="Bishop-Lilly K.A."/>
            <person name="Fang X."/>
            <person name="Wynne J.W."/>
            <person name="Xiong Z."/>
            <person name="Baker M.L."/>
            <person name="Zhao W."/>
            <person name="Tachedjian M."/>
            <person name="Zhu Y."/>
            <person name="Zhou P."/>
            <person name="Jiang X."/>
            <person name="Ng J."/>
            <person name="Yang L."/>
            <person name="Wu L."/>
            <person name="Xiao J."/>
            <person name="Feng Y."/>
            <person name="Chen Y."/>
            <person name="Sun X."/>
            <person name="Zhang Y."/>
            <person name="Marsh G.A."/>
            <person name="Crameri G."/>
            <person name="Broder C.C."/>
            <person name="Frey K.G."/>
            <person name="Wang L.F."/>
            <person name="Wang J."/>
        </authorList>
    </citation>
    <scope>NUCLEOTIDE SEQUENCE [LARGE SCALE GENOMIC DNA]</scope>
</reference>
<dbReference type="AlphaFoldDB" id="L5LB99"/>
<dbReference type="Proteomes" id="UP000010556">
    <property type="component" value="Unassembled WGS sequence"/>
</dbReference>
<keyword evidence="3" id="KW-1185">Reference proteome</keyword>
<evidence type="ECO:0000313" key="3">
    <source>
        <dbReference type="Proteomes" id="UP000010556"/>
    </source>
</evidence>
<proteinExistence type="predicted"/>
<feature type="compositionally biased region" description="Basic and acidic residues" evidence="1">
    <location>
        <begin position="1"/>
        <end position="11"/>
    </location>
</feature>
<name>L5LB99_MYODS</name>
<evidence type="ECO:0000313" key="2">
    <source>
        <dbReference type="EMBL" id="ELK23295.1"/>
    </source>
</evidence>
<dbReference type="EMBL" id="KB113703">
    <property type="protein sequence ID" value="ELK23295.1"/>
    <property type="molecule type" value="Genomic_DNA"/>
</dbReference>
<feature type="region of interest" description="Disordered" evidence="1">
    <location>
        <begin position="1"/>
        <end position="109"/>
    </location>
</feature>
<feature type="compositionally biased region" description="Basic and acidic residues" evidence="1">
    <location>
        <begin position="40"/>
        <end position="59"/>
    </location>
</feature>
<protein>
    <submittedName>
        <fullName evidence="2">Uncharacterized protein</fullName>
    </submittedName>
</protein>
<organism evidence="2 3">
    <name type="scientific">Myotis davidii</name>
    <name type="common">David's myotis</name>
    <dbReference type="NCBI Taxonomy" id="225400"/>
    <lineage>
        <taxon>Eukaryota</taxon>
        <taxon>Metazoa</taxon>
        <taxon>Chordata</taxon>
        <taxon>Craniata</taxon>
        <taxon>Vertebrata</taxon>
        <taxon>Euteleostomi</taxon>
        <taxon>Mammalia</taxon>
        <taxon>Eutheria</taxon>
        <taxon>Laurasiatheria</taxon>
        <taxon>Chiroptera</taxon>
        <taxon>Yangochiroptera</taxon>
        <taxon>Vespertilionidae</taxon>
        <taxon>Myotis</taxon>
    </lineage>
</organism>
<gene>
    <name evidence="2" type="ORF">MDA_GLEAN10017466</name>
</gene>
<accession>L5LB99</accession>
<sequence length="123" mass="13023">MFVKVGAERGGRGSPPRSESRRGGEGRATIVSPTSGAESGKTEKSHRDLGKPQGQDRDGNLPTRAWSRHSPSSIGKPPQAGRPHAATALGDGDQEIMGGFTEQPISGFSLQDTRHLRPLDLLS</sequence>